<sequence>MTSKLEPTEPKRASQKKTRDVSGEHHASIVNKWIFLQGLNRMAQETENLC</sequence>
<organism evidence="2 3">
    <name type="scientific">Phaeosphaeria nodorum (strain SN15 / ATCC MYA-4574 / FGSC 10173)</name>
    <name type="common">Glume blotch fungus</name>
    <name type="synonym">Parastagonospora nodorum</name>
    <dbReference type="NCBI Taxonomy" id="321614"/>
    <lineage>
        <taxon>Eukaryota</taxon>
        <taxon>Fungi</taxon>
        <taxon>Dikarya</taxon>
        <taxon>Ascomycota</taxon>
        <taxon>Pezizomycotina</taxon>
        <taxon>Dothideomycetes</taxon>
        <taxon>Pleosporomycetidae</taxon>
        <taxon>Pleosporales</taxon>
        <taxon>Pleosporineae</taxon>
        <taxon>Phaeosphaeriaceae</taxon>
        <taxon>Parastagonospora</taxon>
    </lineage>
</organism>
<dbReference type="KEGG" id="pno:SNOG_20144"/>
<dbReference type="EMBL" id="CH445350">
    <property type="protein sequence ID" value="EDP89830.1"/>
    <property type="molecule type" value="Genomic_DNA"/>
</dbReference>
<evidence type="ECO:0000313" key="3">
    <source>
        <dbReference type="Proteomes" id="UP000001055"/>
    </source>
</evidence>
<proteinExistence type="predicted"/>
<evidence type="ECO:0000256" key="1">
    <source>
        <dbReference type="SAM" id="MobiDB-lite"/>
    </source>
</evidence>
<name>A9JXE1_PHANO</name>
<dbReference type="RefSeq" id="XP_001803604.1">
    <property type="nucleotide sequence ID" value="XM_001803552.1"/>
</dbReference>
<evidence type="ECO:0000313" key="2">
    <source>
        <dbReference type="EMBL" id="EDP89830.1"/>
    </source>
</evidence>
<dbReference type="AlphaFoldDB" id="A9JXE1"/>
<feature type="region of interest" description="Disordered" evidence="1">
    <location>
        <begin position="1"/>
        <end position="25"/>
    </location>
</feature>
<dbReference type="InParanoid" id="A9JXE1"/>
<reference evidence="3" key="1">
    <citation type="journal article" date="2007" name="Plant Cell">
        <title>Dothideomycete-plant interactions illuminated by genome sequencing and EST analysis of the wheat pathogen Stagonospora nodorum.</title>
        <authorList>
            <person name="Hane J.K."/>
            <person name="Lowe R.G."/>
            <person name="Solomon P.S."/>
            <person name="Tan K.C."/>
            <person name="Schoch C.L."/>
            <person name="Spatafora J.W."/>
            <person name="Crous P.W."/>
            <person name="Kodira C."/>
            <person name="Birren B.W."/>
            <person name="Galagan J.E."/>
            <person name="Torriani S.F."/>
            <person name="McDonald B.A."/>
            <person name="Oliver R.P."/>
        </authorList>
    </citation>
    <scope>NUCLEOTIDE SEQUENCE [LARGE SCALE GENOMIC DNA]</scope>
    <source>
        <strain evidence="3">SN15 / ATCC MYA-4574 / FGSC 10173</strain>
    </source>
</reference>
<dbReference type="Proteomes" id="UP000001055">
    <property type="component" value="Unassembled WGS sequence"/>
</dbReference>
<accession>A9JXE1</accession>
<protein>
    <submittedName>
        <fullName evidence="2">Uncharacterized protein</fullName>
    </submittedName>
</protein>
<gene>
    <name evidence="2" type="ORF">SNOG_20144</name>
</gene>
<dbReference type="GeneID" id="5980521"/>